<dbReference type="Proteomes" id="UP000194903">
    <property type="component" value="Unassembled WGS sequence"/>
</dbReference>
<dbReference type="OrthoDB" id="1795759at2"/>
<evidence type="ECO:0008006" key="3">
    <source>
        <dbReference type="Google" id="ProtNLM"/>
    </source>
</evidence>
<evidence type="ECO:0000313" key="1">
    <source>
        <dbReference type="EMBL" id="OUM21272.1"/>
    </source>
</evidence>
<dbReference type="SUPFAM" id="SSF102405">
    <property type="entry name" value="MCP/YpsA-like"/>
    <property type="match status" value="1"/>
</dbReference>
<dbReference type="AlphaFoldDB" id="A0A252F6D0"/>
<sequence length="166" mass="18841">MPADMPEGSPAFCDMQQRLRRAVRRKADSGCRHFLSGMSRGFDLWAAEAVLELAREGCPIDLWAAIAFPGMQKYWEPEWSRRYDAVLDQAARVFALYDRYQPDCYTTRDRFLVEQSSACICFFDGTPGGTAYTVGLARRRGLEIVNLADPQLSLFENETIMRGNVP</sequence>
<gene>
    <name evidence="1" type="ORF">CBW42_01490</name>
</gene>
<dbReference type="EMBL" id="NHOC01000002">
    <property type="protein sequence ID" value="OUM21272.1"/>
    <property type="molecule type" value="Genomic_DNA"/>
</dbReference>
<keyword evidence="2" id="KW-1185">Reference proteome</keyword>
<proteinExistence type="predicted"/>
<dbReference type="PANTHER" id="PTHR38440:SF1">
    <property type="entry name" value="UPF0398 PROTEIN SPR0331"/>
    <property type="match status" value="1"/>
</dbReference>
<name>A0A252F6D0_9FIRM</name>
<reference evidence="1 2" key="1">
    <citation type="submission" date="2017-05" db="EMBL/GenBank/DDBJ databases">
        <title>Butyricicoccus porcorum sp. nov. a butyrate-producing bacterium from the swine intestinal tract.</title>
        <authorList>
            <person name="Trachsel J."/>
            <person name="Humphrey S."/>
            <person name="Allen H.K."/>
        </authorList>
    </citation>
    <scope>NUCLEOTIDE SEQUENCE [LARGE SCALE GENOMIC DNA]</scope>
    <source>
        <strain evidence="1">BB10</strain>
    </source>
</reference>
<dbReference type="InterPro" id="IPR010697">
    <property type="entry name" value="YspA"/>
</dbReference>
<dbReference type="Gene3D" id="3.40.50.450">
    <property type="match status" value="1"/>
</dbReference>
<accession>A0A252F6D0</accession>
<dbReference type="PANTHER" id="PTHR38440">
    <property type="entry name" value="UPF0398 PROTEIN YPSA"/>
    <property type="match status" value="1"/>
</dbReference>
<evidence type="ECO:0000313" key="2">
    <source>
        <dbReference type="Proteomes" id="UP000194903"/>
    </source>
</evidence>
<organism evidence="1 2">
    <name type="scientific">Butyricicoccus porcorum</name>
    <dbReference type="NCBI Taxonomy" id="1945634"/>
    <lineage>
        <taxon>Bacteria</taxon>
        <taxon>Bacillati</taxon>
        <taxon>Bacillota</taxon>
        <taxon>Clostridia</taxon>
        <taxon>Eubacteriales</taxon>
        <taxon>Butyricicoccaceae</taxon>
        <taxon>Butyricicoccus</taxon>
    </lineage>
</organism>
<dbReference type="Pfam" id="PF06908">
    <property type="entry name" value="YpsA"/>
    <property type="match status" value="1"/>
</dbReference>
<comment type="caution">
    <text evidence="1">The sequence shown here is derived from an EMBL/GenBank/DDBJ whole genome shotgun (WGS) entry which is preliminary data.</text>
</comment>
<protein>
    <recommendedName>
        <fullName evidence="3">DUF1273 domain-containing protein</fullName>
    </recommendedName>
</protein>